<dbReference type="SUPFAM" id="SSF51735">
    <property type="entry name" value="NAD(P)-binding Rossmann-fold domains"/>
    <property type="match status" value="1"/>
</dbReference>
<evidence type="ECO:0000313" key="1">
    <source>
        <dbReference type="EMBL" id="KAL3427779.1"/>
    </source>
</evidence>
<evidence type="ECO:0000313" key="2">
    <source>
        <dbReference type="Proteomes" id="UP001629113"/>
    </source>
</evidence>
<dbReference type="InterPro" id="IPR036291">
    <property type="entry name" value="NAD(P)-bd_dom_sf"/>
</dbReference>
<dbReference type="EMBL" id="JBFCZG010000001">
    <property type="protein sequence ID" value="KAL3427779.1"/>
    <property type="molecule type" value="Genomic_DNA"/>
</dbReference>
<dbReference type="Proteomes" id="UP001629113">
    <property type="component" value="Unassembled WGS sequence"/>
</dbReference>
<organism evidence="1 2">
    <name type="scientific">Phlyctema vagabunda</name>
    <dbReference type="NCBI Taxonomy" id="108571"/>
    <lineage>
        <taxon>Eukaryota</taxon>
        <taxon>Fungi</taxon>
        <taxon>Dikarya</taxon>
        <taxon>Ascomycota</taxon>
        <taxon>Pezizomycotina</taxon>
        <taxon>Leotiomycetes</taxon>
        <taxon>Helotiales</taxon>
        <taxon>Dermateaceae</taxon>
        <taxon>Phlyctema</taxon>
    </lineage>
</organism>
<dbReference type="PANTHER" id="PTHR43162:SF1">
    <property type="entry name" value="PRESTALK A DIFFERENTIATION PROTEIN A"/>
    <property type="match status" value="1"/>
</dbReference>
<dbReference type="InterPro" id="IPR051604">
    <property type="entry name" value="Ergot_Alk_Oxidoreductase"/>
</dbReference>
<comment type="caution">
    <text evidence="1">The sequence shown here is derived from an EMBL/GenBank/DDBJ whole genome shotgun (WGS) entry which is preliminary data.</text>
</comment>
<proteinExistence type="predicted"/>
<gene>
    <name evidence="1" type="ORF">PVAG01_01288</name>
</gene>
<accession>A0ABR4PWX5</accession>
<reference evidence="1 2" key="1">
    <citation type="submission" date="2024-06" db="EMBL/GenBank/DDBJ databases">
        <title>Complete genome of Phlyctema vagabunda strain 19-DSS-EL-015.</title>
        <authorList>
            <person name="Fiorenzani C."/>
        </authorList>
    </citation>
    <scope>NUCLEOTIDE SEQUENCE [LARGE SCALE GENOMIC DNA]</scope>
    <source>
        <strain evidence="1 2">19-DSS-EL-015</strain>
    </source>
</reference>
<dbReference type="PANTHER" id="PTHR43162">
    <property type="match status" value="1"/>
</dbReference>
<sequence length="168" mass="18659">MENLLLYSPQAKKESTLPLPIGDKHKFAPVALGDVALVAAHVLSGKGEQGFDDKHRGQLITLTGPMLAAGNELAEAASQALGEEMHFQDISPEEAEKVLQEQSESDASEIQYLLEYYSLISEGKTNYISTNAFHDITGQHAQEPTEWFKIYAEEFKAEHANKKQRRSE</sequence>
<dbReference type="Gene3D" id="3.40.50.720">
    <property type="entry name" value="NAD(P)-binding Rossmann-like Domain"/>
    <property type="match status" value="1"/>
</dbReference>
<keyword evidence="2" id="KW-1185">Reference proteome</keyword>
<name>A0ABR4PWX5_9HELO</name>
<dbReference type="Gene3D" id="3.90.25.10">
    <property type="entry name" value="UDP-galactose 4-epimerase, domain 1"/>
    <property type="match status" value="1"/>
</dbReference>
<protein>
    <submittedName>
        <fullName evidence="1">Uncharacterized protein</fullName>
    </submittedName>
</protein>